<dbReference type="AlphaFoldDB" id="A0A8J3FAT7"/>
<dbReference type="EMBL" id="BMQB01000001">
    <property type="protein sequence ID" value="GGJ77514.1"/>
    <property type="molecule type" value="Genomic_DNA"/>
</dbReference>
<dbReference type="Proteomes" id="UP000649739">
    <property type="component" value="Unassembled WGS sequence"/>
</dbReference>
<feature type="compositionally biased region" description="Low complexity" evidence="1">
    <location>
        <begin position="55"/>
        <end position="71"/>
    </location>
</feature>
<feature type="region of interest" description="Disordered" evidence="1">
    <location>
        <begin position="1"/>
        <end position="71"/>
    </location>
</feature>
<reference evidence="2" key="1">
    <citation type="journal article" date="2014" name="Int. J. Syst. Evol. Microbiol.">
        <title>Complete genome sequence of Corynebacterium casei LMG S-19264T (=DSM 44701T), isolated from a smear-ripened cheese.</title>
        <authorList>
            <consortium name="US DOE Joint Genome Institute (JGI-PGF)"/>
            <person name="Walter F."/>
            <person name="Albersmeier A."/>
            <person name="Kalinowski J."/>
            <person name="Ruckert C."/>
        </authorList>
    </citation>
    <scope>NUCLEOTIDE SEQUENCE</scope>
    <source>
        <strain evidence="2">JCM 3090</strain>
    </source>
</reference>
<reference evidence="2" key="2">
    <citation type="submission" date="2020-09" db="EMBL/GenBank/DDBJ databases">
        <authorList>
            <person name="Sun Q."/>
            <person name="Ohkuma M."/>
        </authorList>
    </citation>
    <scope>NUCLEOTIDE SEQUENCE</scope>
    <source>
        <strain evidence="2">JCM 3090</strain>
    </source>
</reference>
<evidence type="ECO:0000313" key="3">
    <source>
        <dbReference type="Proteomes" id="UP000649739"/>
    </source>
</evidence>
<accession>A0A8J3FAT7</accession>
<name>A0A8J3FAT7_9ACTN</name>
<protein>
    <submittedName>
        <fullName evidence="2">Uncharacterized protein</fullName>
    </submittedName>
</protein>
<comment type="caution">
    <text evidence="2">The sequence shown here is derived from an EMBL/GenBank/DDBJ whole genome shotgun (WGS) entry which is preliminary data.</text>
</comment>
<organism evidence="2 3">
    <name type="scientific">Pilimelia anulata</name>
    <dbReference type="NCBI Taxonomy" id="53371"/>
    <lineage>
        <taxon>Bacteria</taxon>
        <taxon>Bacillati</taxon>
        <taxon>Actinomycetota</taxon>
        <taxon>Actinomycetes</taxon>
        <taxon>Micromonosporales</taxon>
        <taxon>Micromonosporaceae</taxon>
        <taxon>Pilimelia</taxon>
    </lineage>
</organism>
<sequence length="140" mass="15495">MPQSGQERRRRINWPSSASRESTTRESGKRQYGQRTREPSLYTLGVGRRTPRATPPTYRRTTGAAGVPPRPATARAALTHRPRVGTAGTGHSRRQPQVIGKLHTCNYYMLGVTLFRRPTAAQADTRSRGARNPGLCRTGV</sequence>
<evidence type="ECO:0000313" key="2">
    <source>
        <dbReference type="EMBL" id="GGJ77514.1"/>
    </source>
</evidence>
<proteinExistence type="predicted"/>
<evidence type="ECO:0000256" key="1">
    <source>
        <dbReference type="SAM" id="MobiDB-lite"/>
    </source>
</evidence>
<keyword evidence="3" id="KW-1185">Reference proteome</keyword>
<gene>
    <name evidence="2" type="ORF">GCM10010123_04420</name>
</gene>